<dbReference type="Proteomes" id="UP000249661">
    <property type="component" value="Unassembled WGS sequence"/>
</dbReference>
<organism evidence="1 2">
    <name type="scientific">Aspergillus aculeatinus CBS 121060</name>
    <dbReference type="NCBI Taxonomy" id="1448322"/>
    <lineage>
        <taxon>Eukaryota</taxon>
        <taxon>Fungi</taxon>
        <taxon>Dikarya</taxon>
        <taxon>Ascomycota</taxon>
        <taxon>Pezizomycotina</taxon>
        <taxon>Eurotiomycetes</taxon>
        <taxon>Eurotiomycetidae</taxon>
        <taxon>Eurotiales</taxon>
        <taxon>Aspergillaceae</taxon>
        <taxon>Aspergillus</taxon>
        <taxon>Aspergillus subgen. Circumdati</taxon>
    </lineage>
</organism>
<reference evidence="1" key="1">
    <citation type="submission" date="2018-02" db="EMBL/GenBank/DDBJ databases">
        <title>The genomes of Aspergillus section Nigri reveals drivers in fungal speciation.</title>
        <authorList>
            <consortium name="DOE Joint Genome Institute"/>
            <person name="Vesth T.C."/>
            <person name="Nybo J."/>
            <person name="Theobald S."/>
            <person name="Brandl J."/>
            <person name="Frisvad J.C."/>
            <person name="Nielsen K.F."/>
            <person name="Lyhne E.K."/>
            <person name="Kogle M.E."/>
            <person name="Kuo A."/>
            <person name="Riley R."/>
            <person name="Clum A."/>
            <person name="Nolan M."/>
            <person name="Lipzen A."/>
            <person name="Salamov A."/>
            <person name="Henrissat B."/>
            <person name="Wiebenga A."/>
            <person name="De vries R.P."/>
            <person name="Grigoriev I.V."/>
            <person name="Mortensen U.H."/>
            <person name="Andersen M.R."/>
            <person name="Baker S.E."/>
        </authorList>
    </citation>
    <scope>NUCLEOTIDE SEQUENCE</scope>
    <source>
        <strain evidence="1">CBS 121060</strain>
    </source>
</reference>
<dbReference type="EMBL" id="KZ824967">
    <property type="protein sequence ID" value="RAH68296.1"/>
    <property type="molecule type" value="Genomic_DNA"/>
</dbReference>
<gene>
    <name evidence="1" type="ORF">BO66DRAFT_393131</name>
</gene>
<evidence type="ECO:0000313" key="2">
    <source>
        <dbReference type="Proteomes" id="UP000249661"/>
    </source>
</evidence>
<sequence length="607" mass="67224">MFTKLRAPFRRSTTDEAGTAVTLPSPSPSPVDGSSSALPGEKNVEAGVAPTTDSTNTDSDEEHPESTEDQAGTFTVEAITATWTKASLIAVFINIWFLYFVNAFQVEILSTLVPYLASAWDSHSLLNVIYVVSDCCTAAIFIPLAKMMDVWGRAEGFAFMAIISTMGLIIMAACHNLPTFCAGYVFYNVGFSGITFCVDTLTADASQLRNRALAYAFTSSPYIISAFAGPKAGEDALGMSMRWAFGAFAIIFPVVAAPLYCILRYNTNKAKKEGRLVRERSGRTLTQNIWFWAMEFDVVGVLLFSAGLVVFFLPFDIASMAPHGWKTGYIIAMIVVGFSMIVFFAIWEYYFARVPFMKLKYLTDRTVLGACLLDATYQVCYYCWDSYFTSFLQVVNDLSVADAGYVNNTFDVVSGVLLLFIGWLISRTGKFRWLLYWAVPLYIFAQGLMIYFRRPNQNVGYLVMCQIFISIGGSVFILVQQLAVEAAVDHRHVAATLALLNVVGTVADGIGSTISGAIWTNTFEKGLYKYLPADALPDIDDIYEDIDTQLSYPVGSAVRTAIQEAYGYAQTRMLAVGTGLFALAFIWMFMIRDIDLRKKKQVHGMVW</sequence>
<accession>A0ACD1H3H4</accession>
<evidence type="ECO:0000313" key="1">
    <source>
        <dbReference type="EMBL" id="RAH68296.1"/>
    </source>
</evidence>
<proteinExistence type="predicted"/>
<keyword evidence="2" id="KW-1185">Reference proteome</keyword>
<protein>
    <submittedName>
        <fullName evidence="1">MFS general substrate transporter</fullName>
    </submittedName>
</protein>
<name>A0ACD1H3H4_9EURO</name>